<dbReference type="InterPro" id="IPR048760">
    <property type="entry name" value="VP0354-like_sensor_dom"/>
</dbReference>
<dbReference type="SUPFAM" id="SSF158472">
    <property type="entry name" value="HAMP domain-like"/>
    <property type="match status" value="1"/>
</dbReference>
<evidence type="ECO:0000256" key="11">
    <source>
        <dbReference type="ARBA" id="ARBA00023136"/>
    </source>
</evidence>
<evidence type="ECO:0000256" key="10">
    <source>
        <dbReference type="ARBA" id="ARBA00023012"/>
    </source>
</evidence>
<evidence type="ECO:0000259" key="13">
    <source>
        <dbReference type="PROSITE" id="PS50885"/>
    </source>
</evidence>
<dbReference type="PANTHER" id="PTHR45528:SF1">
    <property type="entry name" value="SENSOR HISTIDINE KINASE CPXA"/>
    <property type="match status" value="1"/>
</dbReference>
<evidence type="ECO:0000256" key="3">
    <source>
        <dbReference type="ARBA" id="ARBA00012438"/>
    </source>
</evidence>
<keyword evidence="10" id="KW-0902">Two-component regulatory system</keyword>
<evidence type="ECO:0000256" key="8">
    <source>
        <dbReference type="ARBA" id="ARBA00022777"/>
    </source>
</evidence>
<keyword evidence="5" id="KW-0597">Phosphoprotein</keyword>
<evidence type="ECO:0000256" key="4">
    <source>
        <dbReference type="ARBA" id="ARBA00022475"/>
    </source>
</evidence>
<dbReference type="AlphaFoldDB" id="A0A6S6SQ91"/>
<keyword evidence="12" id="KW-0812">Transmembrane</keyword>
<keyword evidence="9" id="KW-0067">ATP-binding</keyword>
<keyword evidence="7" id="KW-0547">Nucleotide-binding</keyword>
<dbReference type="GO" id="GO:0000160">
    <property type="term" value="P:phosphorelay signal transduction system"/>
    <property type="evidence" value="ECO:0007669"/>
    <property type="project" value="UniProtKB-KW"/>
</dbReference>
<evidence type="ECO:0000256" key="12">
    <source>
        <dbReference type="SAM" id="Phobius"/>
    </source>
</evidence>
<dbReference type="SMART" id="SM00304">
    <property type="entry name" value="HAMP"/>
    <property type="match status" value="1"/>
</dbReference>
<evidence type="ECO:0000256" key="5">
    <source>
        <dbReference type="ARBA" id="ARBA00022553"/>
    </source>
</evidence>
<dbReference type="InterPro" id="IPR050398">
    <property type="entry name" value="HssS/ArlS-like"/>
</dbReference>
<keyword evidence="4" id="KW-1003">Cell membrane</keyword>
<name>A0A6S6SQ91_9GAMM</name>
<comment type="catalytic activity">
    <reaction evidence="1">
        <text>ATP + protein L-histidine = ADP + protein N-phospho-L-histidine.</text>
        <dbReference type="EC" id="2.7.13.3"/>
    </reaction>
</comment>
<dbReference type="Gene3D" id="6.10.340.10">
    <property type="match status" value="1"/>
</dbReference>
<keyword evidence="6" id="KW-0808">Transferase</keyword>
<evidence type="ECO:0000256" key="7">
    <source>
        <dbReference type="ARBA" id="ARBA00022741"/>
    </source>
</evidence>
<sequence length="393" mass="44878">MSRLKKKLLLSLLLVAILPSLIIGGYSFYSINKHLRDNSILSLDSKTTLTSQRLTSFLENTSTDISYLRDLSAILLYFSPFDSEEVQRKELLRKNVEMNLVEFIGKKKIYQYARLIGLDGMEEVRITFDGINANTESLDELINAKETRYFSEAIKLQRGETFISRLELNKKNNEIEYPIRPSLHFASPVFDNNAVLRGVVVLSVSVEKLVAIITKQESDNDTMMLIDKEGYYYYHPDESKTWGSPHDLGTEQNLFTEKPLIKDILSQPDKQNYAKAEGDILSYQPIYIGKDRHFIGNLITLASKKEIFSPLISFTWIFATVAFFASLLTFALASILSSSISSPLLKLKEEVKRFSSGDFDSPIDVKTNDEVGDVSHEVEKLRRSMKILMSRYR</sequence>
<dbReference type="EC" id="2.7.13.3" evidence="3"/>
<dbReference type="Gene3D" id="3.30.450.20">
    <property type="entry name" value="PAS domain"/>
    <property type="match status" value="2"/>
</dbReference>
<dbReference type="PROSITE" id="PS50885">
    <property type="entry name" value="HAMP"/>
    <property type="match status" value="1"/>
</dbReference>
<comment type="subcellular location">
    <subcellularLocation>
        <location evidence="2">Cell membrane</location>
        <topology evidence="2">Multi-pass membrane protein</topology>
    </subcellularLocation>
</comment>
<keyword evidence="8" id="KW-0418">Kinase</keyword>
<dbReference type="GO" id="GO:0005886">
    <property type="term" value="C:plasma membrane"/>
    <property type="evidence" value="ECO:0007669"/>
    <property type="project" value="UniProtKB-SubCell"/>
</dbReference>
<dbReference type="CDD" id="cd06225">
    <property type="entry name" value="HAMP"/>
    <property type="match status" value="1"/>
</dbReference>
<dbReference type="InterPro" id="IPR029151">
    <property type="entry name" value="Sensor-like_sf"/>
</dbReference>
<feature type="domain" description="HAMP" evidence="13">
    <location>
        <begin position="338"/>
        <end position="390"/>
    </location>
</feature>
<evidence type="ECO:0000313" key="14">
    <source>
        <dbReference type="EMBL" id="CAA6806852.1"/>
    </source>
</evidence>
<reference evidence="14" key="1">
    <citation type="submission" date="2020-01" db="EMBL/GenBank/DDBJ databases">
        <authorList>
            <person name="Meier V. D."/>
            <person name="Meier V D."/>
        </authorList>
    </citation>
    <scope>NUCLEOTIDE SEQUENCE</scope>
    <source>
        <strain evidence="14">HLG_WM_MAG_07</strain>
    </source>
</reference>
<dbReference type="InterPro" id="IPR003660">
    <property type="entry name" value="HAMP_dom"/>
</dbReference>
<organism evidence="14">
    <name type="scientific">uncultured Thiotrichaceae bacterium</name>
    <dbReference type="NCBI Taxonomy" id="298394"/>
    <lineage>
        <taxon>Bacteria</taxon>
        <taxon>Pseudomonadati</taxon>
        <taxon>Pseudomonadota</taxon>
        <taxon>Gammaproteobacteria</taxon>
        <taxon>Thiotrichales</taxon>
        <taxon>Thiotrichaceae</taxon>
        <taxon>environmental samples</taxon>
    </lineage>
</organism>
<dbReference type="Pfam" id="PF21623">
    <property type="entry name" value="HK_sensor_dom_bact"/>
    <property type="match status" value="1"/>
</dbReference>
<dbReference type="GO" id="GO:0004673">
    <property type="term" value="F:protein histidine kinase activity"/>
    <property type="evidence" value="ECO:0007669"/>
    <property type="project" value="UniProtKB-EC"/>
</dbReference>
<gene>
    <name evidence="14" type="ORF">HELGO_WM12243</name>
</gene>
<keyword evidence="11 12" id="KW-0472">Membrane</keyword>
<dbReference type="PANTHER" id="PTHR45528">
    <property type="entry name" value="SENSOR HISTIDINE KINASE CPXA"/>
    <property type="match status" value="1"/>
</dbReference>
<keyword evidence="12" id="KW-1133">Transmembrane helix</keyword>
<dbReference type="SUPFAM" id="SSF103190">
    <property type="entry name" value="Sensory domain-like"/>
    <property type="match status" value="2"/>
</dbReference>
<proteinExistence type="predicted"/>
<dbReference type="GO" id="GO:0005524">
    <property type="term" value="F:ATP binding"/>
    <property type="evidence" value="ECO:0007669"/>
    <property type="project" value="UniProtKB-KW"/>
</dbReference>
<evidence type="ECO:0000256" key="2">
    <source>
        <dbReference type="ARBA" id="ARBA00004651"/>
    </source>
</evidence>
<evidence type="ECO:0000256" key="6">
    <source>
        <dbReference type="ARBA" id="ARBA00022679"/>
    </source>
</evidence>
<dbReference type="Pfam" id="PF00672">
    <property type="entry name" value="HAMP"/>
    <property type="match status" value="1"/>
</dbReference>
<protein>
    <recommendedName>
        <fullName evidence="3">histidine kinase</fullName>
        <ecNumber evidence="3">2.7.13.3</ecNumber>
    </recommendedName>
</protein>
<evidence type="ECO:0000256" key="9">
    <source>
        <dbReference type="ARBA" id="ARBA00022840"/>
    </source>
</evidence>
<dbReference type="EMBL" id="CACVAY010000032">
    <property type="protein sequence ID" value="CAA6806852.1"/>
    <property type="molecule type" value="Genomic_DNA"/>
</dbReference>
<accession>A0A6S6SQ91</accession>
<feature type="transmembrane region" description="Helical" evidence="12">
    <location>
        <begin position="314"/>
        <end position="336"/>
    </location>
</feature>
<evidence type="ECO:0000256" key="1">
    <source>
        <dbReference type="ARBA" id="ARBA00000085"/>
    </source>
</evidence>